<organism evidence="1 2">
    <name type="scientific">Mycobacterium aquaticum</name>
    <dbReference type="NCBI Taxonomy" id="1927124"/>
    <lineage>
        <taxon>Bacteria</taxon>
        <taxon>Bacillati</taxon>
        <taxon>Actinomycetota</taxon>
        <taxon>Actinomycetes</taxon>
        <taxon>Mycobacteriales</taxon>
        <taxon>Mycobacteriaceae</taxon>
        <taxon>Mycobacterium</taxon>
    </lineage>
</organism>
<protein>
    <recommendedName>
        <fullName evidence="3">rRNA methyltransferase</fullName>
    </recommendedName>
</protein>
<dbReference type="Gene3D" id="3.40.50.150">
    <property type="entry name" value="Vaccinia Virus protein VP39"/>
    <property type="match status" value="1"/>
</dbReference>
<comment type="caution">
    <text evidence="1">The sequence shown here is derived from an EMBL/GenBank/DDBJ whole genome shotgun (WGS) entry which is preliminary data.</text>
</comment>
<dbReference type="SUPFAM" id="SSF53335">
    <property type="entry name" value="S-adenosyl-L-methionine-dependent methyltransferases"/>
    <property type="match status" value="1"/>
</dbReference>
<evidence type="ECO:0000313" key="2">
    <source>
        <dbReference type="Proteomes" id="UP000192448"/>
    </source>
</evidence>
<dbReference type="EMBL" id="MVHF01000001">
    <property type="protein sequence ID" value="ORA40054.1"/>
    <property type="molecule type" value="Genomic_DNA"/>
</dbReference>
<evidence type="ECO:0008006" key="3">
    <source>
        <dbReference type="Google" id="ProtNLM"/>
    </source>
</evidence>
<proteinExistence type="predicted"/>
<dbReference type="Pfam" id="PF24675">
    <property type="entry name" value="NpmA"/>
    <property type="match status" value="1"/>
</dbReference>
<dbReference type="InterPro" id="IPR056262">
    <property type="entry name" value="NpmA"/>
</dbReference>
<sequence length="170" mass="17841">MLAAAAADDKCLAVGIDANAAGMAEASRRAARPGPRGVSNALFVTAAVERLPSELTATADDVTVNFPWGSLLRGLLVPDPTVLQMVARIMKSGARLQMVFSVIDHDGASGLRAVGRADDVAHLAKPYAAAGLRIDGVRPAEEAAIASSSWGRRLRAGSQRPMWLLRAERT</sequence>
<dbReference type="InterPro" id="IPR029063">
    <property type="entry name" value="SAM-dependent_MTases_sf"/>
</dbReference>
<dbReference type="STRING" id="1927124.BST13_01530"/>
<name>A0A1X0BCM5_9MYCO</name>
<gene>
    <name evidence="1" type="ORF">BST13_01530</name>
</gene>
<dbReference type="Proteomes" id="UP000192448">
    <property type="component" value="Unassembled WGS sequence"/>
</dbReference>
<keyword evidence="2" id="KW-1185">Reference proteome</keyword>
<evidence type="ECO:0000313" key="1">
    <source>
        <dbReference type="EMBL" id="ORA40054.1"/>
    </source>
</evidence>
<reference evidence="1 2" key="1">
    <citation type="submission" date="2017-02" db="EMBL/GenBank/DDBJ databases">
        <title>The new phylogeny of genus Mycobacterium.</title>
        <authorList>
            <person name="Tortoli E."/>
            <person name="Trovato A."/>
            <person name="Cirillo D.M."/>
        </authorList>
    </citation>
    <scope>NUCLEOTIDE SEQUENCE [LARGE SCALE GENOMIC DNA]</scope>
    <source>
        <strain evidence="1 2">RW6</strain>
    </source>
</reference>
<accession>A0A1X0BCM5</accession>
<dbReference type="AlphaFoldDB" id="A0A1X0BCM5"/>